<evidence type="ECO:0000256" key="9">
    <source>
        <dbReference type="ARBA" id="ARBA00023316"/>
    </source>
</evidence>
<dbReference type="GO" id="GO:0071555">
    <property type="term" value="P:cell wall organization"/>
    <property type="evidence" value="ECO:0007669"/>
    <property type="project" value="UniProtKB-KW"/>
</dbReference>
<dbReference type="GO" id="GO:0005576">
    <property type="term" value="C:extracellular region"/>
    <property type="evidence" value="ECO:0007669"/>
    <property type="project" value="UniProtKB-SubCell"/>
</dbReference>
<dbReference type="GeneID" id="27673425"/>
<dbReference type="EMBL" id="JQFZ01000284">
    <property type="protein sequence ID" value="KGO51524.1"/>
    <property type="molecule type" value="Genomic_DNA"/>
</dbReference>
<accession>A0A0A2KSU3</accession>
<evidence type="ECO:0000256" key="1">
    <source>
        <dbReference type="ARBA" id="ARBA00000695"/>
    </source>
</evidence>
<evidence type="ECO:0000256" key="5">
    <source>
        <dbReference type="ARBA" id="ARBA00022525"/>
    </source>
</evidence>
<comment type="similarity">
    <text evidence="4 11">Belongs to the polysaccharide lyase 3 family.</text>
</comment>
<dbReference type="Pfam" id="PF03211">
    <property type="entry name" value="Pectate_lyase"/>
    <property type="match status" value="1"/>
</dbReference>
<comment type="cofactor">
    <cofactor evidence="2 11">
        <name>Ca(2+)</name>
        <dbReference type="ChEBI" id="CHEBI:29108"/>
    </cofactor>
</comment>
<dbReference type="OrthoDB" id="441042at2759"/>
<feature type="region of interest" description="Disordered" evidence="12">
    <location>
        <begin position="219"/>
        <end position="241"/>
    </location>
</feature>
<evidence type="ECO:0000256" key="4">
    <source>
        <dbReference type="ARBA" id="ARBA00006463"/>
    </source>
</evidence>
<dbReference type="InterPro" id="IPR012334">
    <property type="entry name" value="Pectin_lyas_fold"/>
</dbReference>
<dbReference type="EC" id="4.2.2.2" evidence="11"/>
<dbReference type="GO" id="GO:0030570">
    <property type="term" value="F:pectate lyase activity"/>
    <property type="evidence" value="ECO:0007669"/>
    <property type="project" value="UniProtKB-UniRule"/>
</dbReference>
<gene>
    <name evidence="13" type="ORF">PEX2_007290</name>
</gene>
<dbReference type="VEuPathDB" id="FungiDB:PEXP_080220"/>
<dbReference type="Proteomes" id="UP000030143">
    <property type="component" value="Unassembled WGS sequence"/>
</dbReference>
<dbReference type="AlphaFoldDB" id="A0A0A2KSU3"/>
<dbReference type="Gene3D" id="2.160.20.10">
    <property type="entry name" value="Single-stranded right-handed beta-helix, Pectin lyase-like"/>
    <property type="match status" value="1"/>
</dbReference>
<organism evidence="13 14">
    <name type="scientific">Penicillium expansum</name>
    <name type="common">Blue mold rot fungus</name>
    <dbReference type="NCBI Taxonomy" id="27334"/>
    <lineage>
        <taxon>Eukaryota</taxon>
        <taxon>Fungi</taxon>
        <taxon>Dikarya</taxon>
        <taxon>Ascomycota</taxon>
        <taxon>Pezizomycotina</taxon>
        <taxon>Eurotiomycetes</taxon>
        <taxon>Eurotiomycetidae</taxon>
        <taxon>Eurotiales</taxon>
        <taxon>Aspergillaceae</taxon>
        <taxon>Penicillium</taxon>
    </lineage>
</organism>
<evidence type="ECO:0000256" key="8">
    <source>
        <dbReference type="ARBA" id="ARBA00023239"/>
    </source>
</evidence>
<evidence type="ECO:0000256" key="3">
    <source>
        <dbReference type="ARBA" id="ARBA00004613"/>
    </source>
</evidence>
<comment type="subcellular location">
    <subcellularLocation>
        <location evidence="3 11">Secreted</location>
    </subcellularLocation>
</comment>
<keyword evidence="6 11" id="KW-0732">Signal</keyword>
<evidence type="ECO:0000256" key="10">
    <source>
        <dbReference type="ARBA" id="ARBA00025679"/>
    </source>
</evidence>
<dbReference type="SUPFAM" id="SSF51126">
    <property type="entry name" value="Pectin lyase-like"/>
    <property type="match status" value="1"/>
</dbReference>
<feature type="chain" id="PRO_5025087111" description="Pectate lyase" evidence="11">
    <location>
        <begin position="17"/>
        <end position="241"/>
    </location>
</feature>
<dbReference type="PANTHER" id="PTHR33407">
    <property type="entry name" value="PECTATE LYASE F-RELATED"/>
    <property type="match status" value="1"/>
</dbReference>
<dbReference type="GO" id="GO:0045490">
    <property type="term" value="P:pectin catabolic process"/>
    <property type="evidence" value="ECO:0007669"/>
    <property type="project" value="TreeGrafter"/>
</dbReference>
<feature type="compositionally biased region" description="Polar residues" evidence="12">
    <location>
        <begin position="226"/>
        <end position="241"/>
    </location>
</feature>
<keyword evidence="14" id="KW-1185">Reference proteome</keyword>
<feature type="signal peptide" evidence="11">
    <location>
        <begin position="1"/>
        <end position="16"/>
    </location>
</feature>
<keyword evidence="8 11" id="KW-0456">Lyase</keyword>
<keyword evidence="9" id="KW-0961">Cell wall biogenesis/degradation</keyword>
<evidence type="ECO:0000256" key="6">
    <source>
        <dbReference type="ARBA" id="ARBA00022729"/>
    </source>
</evidence>
<comment type="catalytic activity">
    <reaction evidence="1 11">
        <text>Eliminative cleavage of (1-&gt;4)-alpha-D-galacturonan to give oligosaccharides with 4-deoxy-alpha-D-galact-4-enuronosyl groups at their non-reducing ends.</text>
        <dbReference type="EC" id="4.2.2.2"/>
    </reaction>
</comment>
<dbReference type="PANTHER" id="PTHR33407:SF9">
    <property type="entry name" value="PECTATE LYASE F-RELATED"/>
    <property type="match status" value="1"/>
</dbReference>
<dbReference type="InterPro" id="IPR011050">
    <property type="entry name" value="Pectin_lyase_fold/virulence"/>
</dbReference>
<comment type="caution">
    <text evidence="13">The sequence shown here is derived from an EMBL/GenBank/DDBJ whole genome shotgun (WGS) entry which is preliminary data.</text>
</comment>
<evidence type="ECO:0000313" key="14">
    <source>
        <dbReference type="Proteomes" id="UP000030143"/>
    </source>
</evidence>
<comment type="function">
    <text evidence="10 11">Pectinolytic enzyme consist of four classes of enzymes: pectin lyase, polygalacturonase, pectin methylesterase and rhamnogalacturonase. Among pectinolytic enzymes, pectin lyase is the most important in depolymerization of pectin, since it cleaves internal glycosidic bonds of highly methylated pectins. Favors pectate, the anion, over pectin, the methyl ester.</text>
</comment>
<name>A0A0A2KSU3_PENEN</name>
<reference evidence="13 14" key="1">
    <citation type="journal article" date="2015" name="Mol. Plant Microbe Interact.">
        <title>Genome, transcriptome, and functional analyses of Penicillium expansum provide new insights into secondary metabolism and pathogenicity.</title>
        <authorList>
            <person name="Ballester A.R."/>
            <person name="Marcet-Houben M."/>
            <person name="Levin E."/>
            <person name="Sela N."/>
            <person name="Selma-Lazaro C."/>
            <person name="Carmona L."/>
            <person name="Wisniewski M."/>
            <person name="Droby S."/>
            <person name="Gonzalez-Candelas L."/>
            <person name="Gabaldon T."/>
        </authorList>
    </citation>
    <scope>NUCLEOTIDE SEQUENCE [LARGE SCALE GENOMIC DNA]</scope>
    <source>
        <strain evidence="13 14">MD-8</strain>
    </source>
</reference>
<keyword evidence="5 11" id="KW-0964">Secreted</keyword>
<dbReference type="InterPro" id="IPR004898">
    <property type="entry name" value="Pectate_lyase_PlyH/PlyE-like"/>
</dbReference>
<evidence type="ECO:0000313" key="13">
    <source>
        <dbReference type="EMBL" id="KGO51524.1"/>
    </source>
</evidence>
<proteinExistence type="inferred from homology"/>
<protein>
    <recommendedName>
        <fullName evidence="11">Pectate lyase</fullName>
        <ecNumber evidence="11">4.2.2.2</ecNumber>
    </recommendedName>
</protein>
<evidence type="ECO:0000256" key="7">
    <source>
        <dbReference type="ARBA" id="ARBA00022837"/>
    </source>
</evidence>
<evidence type="ECO:0000256" key="2">
    <source>
        <dbReference type="ARBA" id="ARBA00001913"/>
    </source>
</evidence>
<dbReference type="HOGENOM" id="CLU_044863_3_1_1"/>
<dbReference type="RefSeq" id="XP_016594451.1">
    <property type="nucleotide sequence ID" value="XM_016738006.1"/>
</dbReference>
<evidence type="ECO:0000256" key="11">
    <source>
        <dbReference type="RuleBase" id="RU367009"/>
    </source>
</evidence>
<keyword evidence="7 11" id="KW-0106">Calcium</keyword>
<dbReference type="PhylomeDB" id="A0A0A2KSU3"/>
<sequence length="241" mass="24992">MHASTIIFGLIGLASAQTLKIPTRVGNIVSLPSPSVIKGNVDLGNREYDRGRPCNSDKDTGSSSAVFVLENGASLSNVIIGKNQLEGIHCKGSCTLTNVWFRDVCEDAISILGTGNALIKGGGAQEAKDKVVQHNGVGTVTIDGFTVVNAGKLYRSCGNCSNNKSKSPRKVVVKNVKANNVGTLVGINSNYGDQSSISGVCGSGVKHLCEEFEGVDKSAGKESPKLKTTASCKGQTSVSSC</sequence>
<evidence type="ECO:0000256" key="12">
    <source>
        <dbReference type="SAM" id="MobiDB-lite"/>
    </source>
</evidence>